<dbReference type="EMBL" id="HBHK01005478">
    <property type="protein sequence ID" value="CAD9670603.1"/>
    <property type="molecule type" value="Transcribed_RNA"/>
</dbReference>
<feature type="transmembrane region" description="Helical" evidence="6">
    <location>
        <begin position="430"/>
        <end position="453"/>
    </location>
</feature>
<comment type="subcellular location">
    <subcellularLocation>
        <location evidence="1">Membrane</location>
        <topology evidence="1">Multi-pass membrane protein</topology>
    </subcellularLocation>
</comment>
<evidence type="ECO:0000256" key="1">
    <source>
        <dbReference type="ARBA" id="ARBA00004141"/>
    </source>
</evidence>
<feature type="transmembrane region" description="Helical" evidence="6">
    <location>
        <begin position="97"/>
        <end position="120"/>
    </location>
</feature>
<evidence type="ECO:0000256" key="2">
    <source>
        <dbReference type="ARBA" id="ARBA00022692"/>
    </source>
</evidence>
<dbReference type="PANTHER" id="PTHR22950:SF461">
    <property type="entry name" value="AMINO ACID TRANSPORTER TRANSMEMBRANE DOMAIN-CONTAINING PROTEIN"/>
    <property type="match status" value="1"/>
</dbReference>
<proteinExistence type="predicted"/>
<evidence type="ECO:0000256" key="3">
    <source>
        <dbReference type="ARBA" id="ARBA00022989"/>
    </source>
</evidence>
<organism evidence="8">
    <name type="scientific">Mucochytrium quahogii</name>
    <dbReference type="NCBI Taxonomy" id="96639"/>
    <lineage>
        <taxon>Eukaryota</taxon>
        <taxon>Sar</taxon>
        <taxon>Stramenopiles</taxon>
        <taxon>Bigyra</taxon>
        <taxon>Labyrinthulomycetes</taxon>
        <taxon>Thraustochytrida</taxon>
        <taxon>Thraustochytriidae</taxon>
        <taxon>Mucochytrium</taxon>
    </lineage>
</organism>
<feature type="transmembrane region" description="Helical" evidence="6">
    <location>
        <begin position="141"/>
        <end position="167"/>
    </location>
</feature>
<feature type="region of interest" description="Disordered" evidence="5">
    <location>
        <begin position="14"/>
        <end position="48"/>
    </location>
</feature>
<evidence type="ECO:0000256" key="6">
    <source>
        <dbReference type="SAM" id="Phobius"/>
    </source>
</evidence>
<reference evidence="8" key="1">
    <citation type="submission" date="2021-01" db="EMBL/GenBank/DDBJ databases">
        <authorList>
            <person name="Corre E."/>
            <person name="Pelletier E."/>
            <person name="Niang G."/>
            <person name="Scheremetjew M."/>
            <person name="Finn R."/>
            <person name="Kale V."/>
            <person name="Holt S."/>
            <person name="Cochrane G."/>
            <person name="Meng A."/>
            <person name="Brown T."/>
            <person name="Cohen L."/>
        </authorList>
    </citation>
    <scope>NUCLEOTIDE SEQUENCE</scope>
    <source>
        <strain evidence="8">NY070348D</strain>
    </source>
</reference>
<sequence>MLSHQSLTRVGLDVEAGGEQAEQGPADENQGNLGGVNSGKKMSDHPYEELEERRTSLDSVAPPRRAHWVIVAWLQLGATIGAGVLSIGSAFSEVGWVLGLFFLFLGCSMNVYCGMLLFWARNIVPSGIGIVEMSHQTIGKGWWTVFVSVVLHSYLLFCLGAFVLIMGTTLQEIFVDTALCSPIWSLIASICLLPLIQLRNLNSLRWLLWINLASFYGCIFIVLVIFIQRMPESTAVTHIIRQDMTWVMFFGAMSKVSFAYMVTHVALNFMAEMEKVSEFPKAFLLSTPLQLGTYLFIGVVAYLYLGDNASDLITEYIKGSGGWSIAAAAFLLVHMMISFLIQGNVLSRALHQRVCKRTINCRKFEGKFHWFLCTFTVVAGCYLIANAVPIFDQLISLIGSLQSPFLSYVFPISVYYYAKQGNISFLEKCLFAFILTYAGVLFFVGTAASFVAISETITNAGKPFAC</sequence>
<feature type="transmembrane region" description="Helical" evidence="6">
    <location>
        <begin position="282"/>
        <end position="305"/>
    </location>
</feature>
<feature type="transmembrane region" description="Helical" evidence="6">
    <location>
        <begin position="368"/>
        <end position="388"/>
    </location>
</feature>
<keyword evidence="2 6" id="KW-0812">Transmembrane</keyword>
<dbReference type="GO" id="GO:0015179">
    <property type="term" value="F:L-amino acid transmembrane transporter activity"/>
    <property type="evidence" value="ECO:0007669"/>
    <property type="project" value="TreeGrafter"/>
</dbReference>
<feature type="transmembrane region" description="Helical" evidence="6">
    <location>
        <begin position="208"/>
        <end position="227"/>
    </location>
</feature>
<evidence type="ECO:0000313" key="8">
    <source>
        <dbReference type="EMBL" id="CAD9670603.1"/>
    </source>
</evidence>
<keyword evidence="3 6" id="KW-1133">Transmembrane helix</keyword>
<dbReference type="InterPro" id="IPR013057">
    <property type="entry name" value="AA_transpt_TM"/>
</dbReference>
<feature type="transmembrane region" description="Helical" evidence="6">
    <location>
        <begin position="394"/>
        <end position="418"/>
    </location>
</feature>
<keyword evidence="4 6" id="KW-0472">Membrane</keyword>
<feature type="transmembrane region" description="Helical" evidence="6">
    <location>
        <begin position="68"/>
        <end position="91"/>
    </location>
</feature>
<feature type="domain" description="Amino acid transporter transmembrane" evidence="7">
    <location>
        <begin position="65"/>
        <end position="447"/>
    </location>
</feature>
<evidence type="ECO:0000259" key="7">
    <source>
        <dbReference type="Pfam" id="PF01490"/>
    </source>
</evidence>
<dbReference type="PANTHER" id="PTHR22950">
    <property type="entry name" value="AMINO ACID TRANSPORTER"/>
    <property type="match status" value="1"/>
</dbReference>
<dbReference type="Pfam" id="PF01490">
    <property type="entry name" value="Aa_trans"/>
    <property type="match status" value="1"/>
</dbReference>
<feature type="transmembrane region" description="Helical" evidence="6">
    <location>
        <begin position="173"/>
        <end position="196"/>
    </location>
</feature>
<feature type="transmembrane region" description="Helical" evidence="6">
    <location>
        <begin position="247"/>
        <end position="270"/>
    </location>
</feature>
<accession>A0A7S2RHZ6</accession>
<feature type="transmembrane region" description="Helical" evidence="6">
    <location>
        <begin position="325"/>
        <end position="347"/>
    </location>
</feature>
<name>A0A7S2RHZ6_9STRA</name>
<dbReference type="GO" id="GO:0016020">
    <property type="term" value="C:membrane"/>
    <property type="evidence" value="ECO:0007669"/>
    <property type="project" value="UniProtKB-SubCell"/>
</dbReference>
<gene>
    <name evidence="8" type="ORF">QSP1433_LOCUS3240</name>
</gene>
<dbReference type="Gene3D" id="1.20.1740.10">
    <property type="entry name" value="Amino acid/polyamine transporter I"/>
    <property type="match status" value="1"/>
</dbReference>
<evidence type="ECO:0000256" key="4">
    <source>
        <dbReference type="ARBA" id="ARBA00023136"/>
    </source>
</evidence>
<evidence type="ECO:0000256" key="5">
    <source>
        <dbReference type="SAM" id="MobiDB-lite"/>
    </source>
</evidence>
<protein>
    <recommendedName>
        <fullName evidence="7">Amino acid transporter transmembrane domain-containing protein</fullName>
    </recommendedName>
</protein>
<dbReference type="AlphaFoldDB" id="A0A7S2RHZ6"/>